<dbReference type="InterPro" id="IPR010930">
    <property type="entry name" value="Flg_bb/hook_C_dom"/>
</dbReference>
<dbReference type="OrthoDB" id="7181295at2"/>
<evidence type="ECO:0000256" key="1">
    <source>
        <dbReference type="ARBA" id="ARBA00004117"/>
    </source>
</evidence>
<evidence type="ECO:0000256" key="4">
    <source>
        <dbReference type="ARBA" id="ARBA00016244"/>
    </source>
</evidence>
<dbReference type="Pfam" id="PF00460">
    <property type="entry name" value="Flg_bb_rod"/>
    <property type="match status" value="1"/>
</dbReference>
<evidence type="ECO:0000256" key="2">
    <source>
        <dbReference type="ARBA" id="ARBA00004613"/>
    </source>
</evidence>
<comment type="similarity">
    <text evidence="3 7">Belongs to the flagella basal body rod proteins family.</text>
</comment>
<feature type="domain" description="Flagellar basal-body/hook protein C-terminal" evidence="9">
    <location>
        <begin position="414"/>
        <end position="453"/>
    </location>
</feature>
<dbReference type="STRING" id="983920.Y88_1574"/>
<dbReference type="HOGENOM" id="CLU_012762_2_1_5"/>
<reference evidence="11 12" key="1">
    <citation type="journal article" date="2012" name="J. Bacteriol.">
        <title>Draft Genome Sequence of Novosphingobium nitrogenifigens Y88T.</title>
        <authorList>
            <person name="Strabala T.J."/>
            <person name="Macdonald L."/>
            <person name="Liu V."/>
            <person name="Smit A.M."/>
        </authorList>
    </citation>
    <scope>NUCLEOTIDE SEQUENCE [LARGE SCALE GENOMIC DNA]</scope>
    <source>
        <strain evidence="11 12">DSM 19370</strain>
    </source>
</reference>
<dbReference type="Pfam" id="PF22638">
    <property type="entry name" value="FlgK_D1"/>
    <property type="match status" value="1"/>
</dbReference>
<dbReference type="GO" id="GO:0009425">
    <property type="term" value="C:bacterial-type flagellum basal body"/>
    <property type="evidence" value="ECO:0007669"/>
    <property type="project" value="UniProtKB-SubCell"/>
</dbReference>
<dbReference type="AlphaFoldDB" id="F1Z7M8"/>
<keyword evidence="12" id="KW-1185">Reference proteome</keyword>
<dbReference type="RefSeq" id="WP_008067762.1">
    <property type="nucleotide sequence ID" value="NZ_AQWK01000013.1"/>
</dbReference>
<evidence type="ECO:0000313" key="11">
    <source>
        <dbReference type="EMBL" id="EGD59419.1"/>
    </source>
</evidence>
<dbReference type="InterPro" id="IPR001444">
    <property type="entry name" value="Flag_bb_rod_N"/>
</dbReference>
<keyword evidence="11" id="KW-0969">Cilium</keyword>
<dbReference type="EMBL" id="AEWJ01000033">
    <property type="protein sequence ID" value="EGD59419.1"/>
    <property type="molecule type" value="Genomic_DNA"/>
</dbReference>
<dbReference type="FunCoup" id="F1Z7M8">
    <property type="interactions" value="88"/>
</dbReference>
<evidence type="ECO:0000259" key="8">
    <source>
        <dbReference type="Pfam" id="PF00460"/>
    </source>
</evidence>
<sequence>MTSNLLSIGASGARAAQIALDVTGQNIANASTDGYVRRAANNVELVSPSGWSAPNDISLAGVTVSGITRNADIYTQAEVRRTASDTARGNATVTGLTNVETAVENSGVFTTIGNFQNALTSLKQTPNDTSLRAAVMQAGSAMTSAFQIAATSLSSTQQDLQGEIGDGVSQVNTLASQLATINLKLSTTASAASADAGSLTTSDRASLMDKRDQLLGQISQYANVATTLNSDGSANVNLGGVSGPPLVTGATTNTLSSTTASDGTVSLAMGTAPVTLSGGSIAGQQASLTKLNQISTDLDSLAATIANTVNTQQANGADLSGTTGAALFSGTTAATLSMATTDGSKIAAAAAGSVANSNDATNLTALSSALSTANPAGTMNNILYDISGSVKTATTTRDTLKTLSDAAAASLSSSAGVDLNTEAVNLVRFQQAFQASGKVMQTASDIFTTMLNLK</sequence>
<organism evidence="11 12">
    <name type="scientific">Novosphingobium nitrogenifigens DSM 19370</name>
    <dbReference type="NCBI Taxonomy" id="983920"/>
    <lineage>
        <taxon>Bacteria</taxon>
        <taxon>Pseudomonadati</taxon>
        <taxon>Pseudomonadota</taxon>
        <taxon>Alphaproteobacteria</taxon>
        <taxon>Sphingomonadales</taxon>
        <taxon>Sphingomonadaceae</taxon>
        <taxon>Novosphingobium</taxon>
    </lineage>
</organism>
<comment type="subcellular location">
    <subcellularLocation>
        <location evidence="1">Bacterial flagellum basal body</location>
    </subcellularLocation>
    <subcellularLocation>
        <location evidence="2 7">Secreted</location>
    </subcellularLocation>
</comment>
<dbReference type="InterPro" id="IPR053927">
    <property type="entry name" value="FlgK_helical"/>
</dbReference>
<evidence type="ECO:0000259" key="9">
    <source>
        <dbReference type="Pfam" id="PF06429"/>
    </source>
</evidence>
<dbReference type="InParanoid" id="F1Z7M8"/>
<dbReference type="PANTHER" id="PTHR30033">
    <property type="entry name" value="FLAGELLAR HOOK-ASSOCIATED PROTEIN 1"/>
    <property type="match status" value="1"/>
</dbReference>
<dbReference type="PANTHER" id="PTHR30033:SF1">
    <property type="entry name" value="FLAGELLAR HOOK-ASSOCIATED PROTEIN 1"/>
    <property type="match status" value="1"/>
</dbReference>
<accession>F1Z7M8</accession>
<dbReference type="InterPro" id="IPR002371">
    <property type="entry name" value="FlgK"/>
</dbReference>
<evidence type="ECO:0000256" key="5">
    <source>
        <dbReference type="ARBA" id="ARBA00022525"/>
    </source>
</evidence>
<name>F1Z7M8_9SPHN</name>
<proteinExistence type="inferred from homology"/>
<evidence type="ECO:0000259" key="10">
    <source>
        <dbReference type="Pfam" id="PF22638"/>
    </source>
</evidence>
<dbReference type="Pfam" id="PF06429">
    <property type="entry name" value="Flg_bbr_C"/>
    <property type="match status" value="1"/>
</dbReference>
<dbReference type="GO" id="GO:0005576">
    <property type="term" value="C:extracellular region"/>
    <property type="evidence" value="ECO:0007669"/>
    <property type="project" value="UniProtKB-SubCell"/>
</dbReference>
<gene>
    <name evidence="7" type="primary">flgK</name>
    <name evidence="11" type="ORF">Y88_1574</name>
</gene>
<keyword evidence="6 7" id="KW-0975">Bacterial flagellum</keyword>
<comment type="caution">
    <text evidence="11">The sequence shown here is derived from an EMBL/GenBank/DDBJ whole genome shotgun (WGS) entry which is preliminary data.</text>
</comment>
<evidence type="ECO:0000256" key="3">
    <source>
        <dbReference type="ARBA" id="ARBA00009677"/>
    </source>
</evidence>
<dbReference type="SUPFAM" id="SSF64518">
    <property type="entry name" value="Phase 1 flagellin"/>
    <property type="match status" value="1"/>
</dbReference>
<dbReference type="PRINTS" id="PR01005">
    <property type="entry name" value="FLGHOOKAP1"/>
</dbReference>
<feature type="domain" description="Flagellar basal body rod protein N-terminal" evidence="8">
    <location>
        <begin position="7"/>
        <end position="35"/>
    </location>
</feature>
<dbReference type="GO" id="GO:0005198">
    <property type="term" value="F:structural molecule activity"/>
    <property type="evidence" value="ECO:0007669"/>
    <property type="project" value="UniProtKB-UniRule"/>
</dbReference>
<feature type="domain" description="Flagellar hook-associated protein FlgK helical" evidence="10">
    <location>
        <begin position="104"/>
        <end position="328"/>
    </location>
</feature>
<evidence type="ECO:0000256" key="7">
    <source>
        <dbReference type="RuleBase" id="RU362065"/>
    </source>
</evidence>
<dbReference type="NCBIfam" id="TIGR02492">
    <property type="entry name" value="flgK_ends"/>
    <property type="match status" value="1"/>
</dbReference>
<dbReference type="GO" id="GO:0044780">
    <property type="term" value="P:bacterial-type flagellum assembly"/>
    <property type="evidence" value="ECO:0007669"/>
    <property type="project" value="InterPro"/>
</dbReference>
<protein>
    <recommendedName>
        <fullName evidence="4 7">Flagellar hook-associated protein 1</fullName>
        <shortName evidence="7">HAP1</shortName>
    </recommendedName>
</protein>
<evidence type="ECO:0000256" key="6">
    <source>
        <dbReference type="ARBA" id="ARBA00023143"/>
    </source>
</evidence>
<keyword evidence="11" id="KW-0282">Flagellum</keyword>
<evidence type="ECO:0000313" key="12">
    <source>
        <dbReference type="Proteomes" id="UP000004728"/>
    </source>
</evidence>
<dbReference type="eggNOG" id="COG1256">
    <property type="taxonomic scope" value="Bacteria"/>
</dbReference>
<dbReference type="GO" id="GO:0009424">
    <property type="term" value="C:bacterial-type flagellum hook"/>
    <property type="evidence" value="ECO:0007669"/>
    <property type="project" value="UniProtKB-UniRule"/>
</dbReference>
<dbReference type="Proteomes" id="UP000004728">
    <property type="component" value="Unassembled WGS sequence"/>
</dbReference>
<keyword evidence="11" id="KW-0966">Cell projection</keyword>
<keyword evidence="5 7" id="KW-0964">Secreted</keyword>